<evidence type="ECO:0000313" key="5">
    <source>
        <dbReference type="EMBL" id="GIL25142.1"/>
    </source>
</evidence>
<dbReference type="InterPro" id="IPR000835">
    <property type="entry name" value="HTH_MarR-typ"/>
</dbReference>
<reference evidence="6" key="1">
    <citation type="journal article" date="2021" name="Int. J. Syst. Evol. Microbiol.">
        <title>Actinocatenispora comari sp. nov., an endophytic actinomycete isolated from aerial parts of Comarum salesowianum.</title>
        <authorList>
            <person name="Oyunbileg N."/>
            <person name="Iizaka Y."/>
            <person name="Hamada M."/>
            <person name="Davaapurev B.O."/>
            <person name="Fukumoto A."/>
            <person name="Tsetseg B."/>
            <person name="Kato F."/>
            <person name="Tamura T."/>
            <person name="Batkhuu J."/>
            <person name="Anzai Y."/>
        </authorList>
    </citation>
    <scope>NUCLEOTIDE SEQUENCE [LARGE SCALE GENOMIC DNA]</scope>
    <source>
        <strain evidence="6">NUM-2625</strain>
    </source>
</reference>
<dbReference type="GO" id="GO:0003677">
    <property type="term" value="F:DNA binding"/>
    <property type="evidence" value="ECO:0007669"/>
    <property type="project" value="UniProtKB-KW"/>
</dbReference>
<dbReference type="SUPFAM" id="SSF46785">
    <property type="entry name" value="Winged helix' DNA-binding domain"/>
    <property type="match status" value="1"/>
</dbReference>
<accession>A0A8J4A9Q0</accession>
<name>A0A8J4A9Q0_9ACTN</name>
<evidence type="ECO:0000259" key="4">
    <source>
        <dbReference type="Pfam" id="PF12802"/>
    </source>
</evidence>
<dbReference type="RefSeq" id="WP_225918269.1">
    <property type="nucleotide sequence ID" value="NZ_BOPO01000004.1"/>
</dbReference>
<dbReference type="Pfam" id="PF12802">
    <property type="entry name" value="MarR_2"/>
    <property type="match status" value="1"/>
</dbReference>
<evidence type="ECO:0000313" key="6">
    <source>
        <dbReference type="Proteomes" id="UP000614996"/>
    </source>
</evidence>
<dbReference type="Gene3D" id="1.10.287.160">
    <property type="entry name" value="HR1 repeat"/>
    <property type="match status" value="1"/>
</dbReference>
<sequence>MAHLVRAHRARLAELAESFALTMAQNGMQKATARVLAALVFSPGATMTAGELAEQLRLSSGSVSGAIKQLTPIGLIERVPAPGSRRDHFRVRRGAWATLMGGQNAIFDVMQRAARDGIDTAGADSVAGRRLAEMHDFYGYLATELPALIDRWHQRYHGDGR</sequence>
<keyword evidence="3" id="KW-0804">Transcription</keyword>
<evidence type="ECO:0000256" key="1">
    <source>
        <dbReference type="ARBA" id="ARBA00023015"/>
    </source>
</evidence>
<feature type="domain" description="HTH marR-type" evidence="4">
    <location>
        <begin position="27"/>
        <end position="86"/>
    </location>
</feature>
<keyword evidence="2" id="KW-0238">DNA-binding</keyword>
<dbReference type="PANTHER" id="PTHR38465">
    <property type="entry name" value="HTH-TYPE TRANSCRIPTIONAL REGULATOR MJ1563-RELATED"/>
    <property type="match status" value="1"/>
</dbReference>
<evidence type="ECO:0000256" key="2">
    <source>
        <dbReference type="ARBA" id="ARBA00023125"/>
    </source>
</evidence>
<dbReference type="GO" id="GO:0003700">
    <property type="term" value="F:DNA-binding transcription factor activity"/>
    <property type="evidence" value="ECO:0007669"/>
    <property type="project" value="InterPro"/>
</dbReference>
<comment type="caution">
    <text evidence="5">The sequence shown here is derived from an EMBL/GenBank/DDBJ whole genome shotgun (WGS) entry which is preliminary data.</text>
</comment>
<dbReference type="InterPro" id="IPR036390">
    <property type="entry name" value="WH_DNA-bd_sf"/>
</dbReference>
<evidence type="ECO:0000256" key="3">
    <source>
        <dbReference type="ARBA" id="ARBA00023163"/>
    </source>
</evidence>
<proteinExistence type="predicted"/>
<dbReference type="AlphaFoldDB" id="A0A8J4A9Q0"/>
<dbReference type="EMBL" id="BOPO01000004">
    <property type="protein sequence ID" value="GIL25142.1"/>
    <property type="molecule type" value="Genomic_DNA"/>
</dbReference>
<dbReference type="Gene3D" id="1.10.10.10">
    <property type="entry name" value="Winged helix-like DNA-binding domain superfamily/Winged helix DNA-binding domain"/>
    <property type="match status" value="1"/>
</dbReference>
<dbReference type="InterPro" id="IPR036388">
    <property type="entry name" value="WH-like_DNA-bd_sf"/>
</dbReference>
<keyword evidence="6" id="KW-1185">Reference proteome</keyword>
<dbReference type="InterPro" id="IPR052362">
    <property type="entry name" value="HTH-GbsR_regulator"/>
</dbReference>
<dbReference type="PANTHER" id="PTHR38465:SF2">
    <property type="entry name" value="HTH-TYPE TRANSCRIPTIONAL REGULATOR MMPR5"/>
    <property type="match status" value="1"/>
</dbReference>
<gene>
    <name evidence="5" type="ORF">NUM_03970</name>
</gene>
<organism evidence="5 6">
    <name type="scientific">Actinocatenispora comari</name>
    <dbReference type="NCBI Taxonomy" id="2807577"/>
    <lineage>
        <taxon>Bacteria</taxon>
        <taxon>Bacillati</taxon>
        <taxon>Actinomycetota</taxon>
        <taxon>Actinomycetes</taxon>
        <taxon>Micromonosporales</taxon>
        <taxon>Micromonosporaceae</taxon>
        <taxon>Actinocatenispora</taxon>
    </lineage>
</organism>
<dbReference type="Proteomes" id="UP000614996">
    <property type="component" value="Unassembled WGS sequence"/>
</dbReference>
<keyword evidence="1" id="KW-0805">Transcription regulation</keyword>
<protein>
    <recommendedName>
        <fullName evidence="4">HTH marR-type domain-containing protein</fullName>
    </recommendedName>
</protein>